<keyword evidence="1" id="KW-0479">Metal-binding</keyword>
<dbReference type="Gene3D" id="3.30.870.10">
    <property type="entry name" value="Endonuclease Chain A"/>
    <property type="match status" value="2"/>
</dbReference>
<evidence type="ECO:0000256" key="3">
    <source>
        <dbReference type="PIRSR" id="PIRSR610347-1"/>
    </source>
</evidence>
<feature type="active site" description="Nucleophile" evidence="3">
    <location>
        <position position="336"/>
    </location>
</feature>
<dbReference type="CDD" id="cd09123">
    <property type="entry name" value="PLDc_Tdp1_2"/>
    <property type="match status" value="1"/>
</dbReference>
<evidence type="ECO:0000256" key="6">
    <source>
        <dbReference type="SAM" id="Coils"/>
    </source>
</evidence>
<dbReference type="SUPFAM" id="SSF49879">
    <property type="entry name" value="SMAD/FHA domain"/>
    <property type="match status" value="1"/>
</dbReference>
<accession>A0A835M8N1</accession>
<dbReference type="GO" id="GO:0005634">
    <property type="term" value="C:nucleus"/>
    <property type="evidence" value="ECO:0007669"/>
    <property type="project" value="InterPro"/>
</dbReference>
<dbReference type="PANTHER" id="PTHR12415:SF3">
    <property type="entry name" value="OS04G0403400 PROTEIN"/>
    <property type="match status" value="1"/>
</dbReference>
<reference evidence="8 9" key="1">
    <citation type="submission" date="2020-10" db="EMBL/GenBank/DDBJ databases">
        <title>The Coptis chinensis genome and diversification of protoberbering-type alkaloids.</title>
        <authorList>
            <person name="Wang B."/>
            <person name="Shu S."/>
            <person name="Song C."/>
            <person name="Liu Y."/>
        </authorList>
    </citation>
    <scope>NUCLEOTIDE SEQUENCE [LARGE SCALE GENOMIC DNA]</scope>
    <source>
        <strain evidence="8">HL-2020</strain>
        <tissue evidence="8">Leaf</tissue>
    </source>
</reference>
<dbReference type="Pfam" id="PF08797">
    <property type="entry name" value="HIRAN"/>
    <property type="match status" value="1"/>
</dbReference>
<feature type="binding site" evidence="4">
    <location>
        <position position="765"/>
    </location>
    <ligand>
        <name>substrate</name>
    </ligand>
</feature>
<dbReference type="GO" id="GO:0008270">
    <property type="term" value="F:zinc ion binding"/>
    <property type="evidence" value="ECO:0007669"/>
    <property type="project" value="InterPro"/>
</dbReference>
<feature type="site" description="Interaction with DNA" evidence="5">
    <location>
        <position position="791"/>
    </location>
</feature>
<dbReference type="PROSITE" id="PS50006">
    <property type="entry name" value="FHA_DOMAIN"/>
    <property type="match status" value="1"/>
</dbReference>
<dbReference type="SUPFAM" id="SSF56024">
    <property type="entry name" value="Phospholipase D/nuclease"/>
    <property type="match status" value="2"/>
</dbReference>
<dbReference type="Pfam" id="PF00498">
    <property type="entry name" value="FHA"/>
    <property type="match status" value="1"/>
</dbReference>
<evidence type="ECO:0000256" key="1">
    <source>
        <dbReference type="ARBA" id="ARBA00022723"/>
    </source>
</evidence>
<feature type="domain" description="FHA" evidence="7">
    <location>
        <begin position="58"/>
        <end position="114"/>
    </location>
</feature>
<dbReference type="InterPro" id="IPR010347">
    <property type="entry name" value="Tdp1"/>
</dbReference>
<keyword evidence="6" id="KW-0175">Coiled coil</keyword>
<evidence type="ECO:0000313" key="9">
    <source>
        <dbReference type="Proteomes" id="UP000631114"/>
    </source>
</evidence>
<proteinExistence type="predicted"/>
<dbReference type="Gene3D" id="2.60.200.20">
    <property type="match status" value="1"/>
</dbReference>
<sequence length="936" mass="105578">MSNKRQQQPSNDILSVTKIEKRKITKQSTGFLHLKSLDTPFIFPGPTTTTCLNSNRLYTIGRNTQYCDIVFNDPRVSNRHCQIFLDGSARKIFIFDGFKIRSSLNGVFANGLRIGEGKFVELSVGDEVNFVCNSSNNHVEKIGFVIERVVFTDLTENKRLINGDPTGRAVFLLNRCRMILESADPISFIRNELSRDNNVPVDTLRQQHCVLISSSSGKKFFLNRLQCEEENRLVDDQEEMVVSLPELLHPVESLTRMFIATFTCDILWFLQYCEVPNNLPVTIACHNTKRCWSSSPDKRMSAPFENFPNLLVIYPPFPDVIAFGKDRKKQGIACHHPKLLVLQRDSSIRIVVTSANLVSKQWNSVTNTVWWQDFPRRCQPDYSALFTSTEEGKMEGFKSDFAAQLAGFMASLVVDVPSEAYWITELTKYEFGGANGYLIASVPGMHSHKTPYPLESKYFLSGNHCVARLSRIKFLGSVEASLVGLKHRFHSAADSNGAALKTLAAFLRKCQENEFGMLEVVLRRYKNIPADANAVSVLICDLDEFSEGDYIQLGFLPRDIAKWVAPLCDSGFFCFSAYIYPKEVLAAALEGSNNKVQLIMYGPCFTEISSLFCTEHVASICSLVASLQRCVGLSRLQEVLGQYNWPELEETDFVYGSSSIGTSINLQFLAAFSSAAGKMSTQFPESDESDPEWGRWNANAEFKNPSMRIIFPTIERVKDASCGIWPFRRLLCLSEGTWQRLRSADIFHDAIPYPSHRVGYPMHVKVARRRFYSNTNSSSFGWVYCGSHNFSPAAWGRPTTSTGLKFGVAETNCSLGARLHICNYELGIIFIVPPVNISLEISQQNLSFDDITLPFILPAPKYRPRDRAATAKAMREAVAELAEREVNEEHEVVKEMMDEIPEEEEMVEVAEYVSEEKEEEKAYAETLWSQVDSADN</sequence>
<gene>
    <name evidence="8" type="ORF">IFM89_013099</name>
</gene>
<comment type="caution">
    <text evidence="8">The sequence shown here is derived from an EMBL/GenBank/DDBJ whole genome shotgun (WGS) entry which is preliminary data.</text>
</comment>
<name>A0A835M8N1_9MAGN</name>
<dbReference type="PANTHER" id="PTHR12415">
    <property type="entry name" value="TYROSYL-DNA PHOSPHODIESTERASE 1"/>
    <property type="match status" value="1"/>
</dbReference>
<dbReference type="InterPro" id="IPR014905">
    <property type="entry name" value="HIRAN"/>
</dbReference>
<keyword evidence="9" id="KW-1185">Reference proteome</keyword>
<dbReference type="Proteomes" id="UP000631114">
    <property type="component" value="Unassembled WGS sequence"/>
</dbReference>
<dbReference type="GO" id="GO:0006281">
    <property type="term" value="P:DNA repair"/>
    <property type="evidence" value="ECO:0007669"/>
    <property type="project" value="InterPro"/>
</dbReference>
<dbReference type="CDD" id="cd09122">
    <property type="entry name" value="PLDc_Tdp1_1"/>
    <property type="match status" value="1"/>
</dbReference>
<dbReference type="AlphaFoldDB" id="A0A835M8N1"/>
<dbReference type="OrthoDB" id="47785at2759"/>
<dbReference type="GO" id="GO:0003676">
    <property type="term" value="F:nucleic acid binding"/>
    <property type="evidence" value="ECO:0007669"/>
    <property type="project" value="InterPro"/>
</dbReference>
<dbReference type="InterPro" id="IPR000253">
    <property type="entry name" value="FHA_dom"/>
</dbReference>
<feature type="active site" description="Proton donor/acceptor" evidence="3">
    <location>
        <position position="763"/>
    </location>
</feature>
<dbReference type="CDD" id="cd00060">
    <property type="entry name" value="FHA"/>
    <property type="match status" value="1"/>
</dbReference>
<dbReference type="GO" id="GO:0008081">
    <property type="term" value="F:phosphoric diester hydrolase activity"/>
    <property type="evidence" value="ECO:0007669"/>
    <property type="project" value="InterPro"/>
</dbReference>
<organism evidence="8 9">
    <name type="scientific">Coptis chinensis</name>
    <dbReference type="NCBI Taxonomy" id="261450"/>
    <lineage>
        <taxon>Eukaryota</taxon>
        <taxon>Viridiplantae</taxon>
        <taxon>Streptophyta</taxon>
        <taxon>Embryophyta</taxon>
        <taxon>Tracheophyta</taxon>
        <taxon>Spermatophyta</taxon>
        <taxon>Magnoliopsida</taxon>
        <taxon>Ranunculales</taxon>
        <taxon>Ranunculaceae</taxon>
        <taxon>Coptidoideae</taxon>
        <taxon>Coptis</taxon>
    </lineage>
</organism>
<dbReference type="Gene3D" id="3.30.70.2330">
    <property type="match status" value="1"/>
</dbReference>
<protein>
    <recommendedName>
        <fullName evidence="7">FHA domain-containing protein</fullName>
    </recommendedName>
</protein>
<dbReference type="SMART" id="SM00240">
    <property type="entry name" value="FHA"/>
    <property type="match status" value="1"/>
</dbReference>
<evidence type="ECO:0000256" key="5">
    <source>
        <dbReference type="PIRSR" id="PIRSR610347-3"/>
    </source>
</evidence>
<evidence type="ECO:0000256" key="4">
    <source>
        <dbReference type="PIRSR" id="PIRSR610347-2"/>
    </source>
</evidence>
<dbReference type="Pfam" id="PF06087">
    <property type="entry name" value="Tyr-DNA_phospho"/>
    <property type="match status" value="2"/>
</dbReference>
<dbReference type="InterPro" id="IPR008984">
    <property type="entry name" value="SMAD_FHA_dom_sf"/>
</dbReference>
<dbReference type="GO" id="GO:0016818">
    <property type="term" value="F:hydrolase activity, acting on acid anhydrides, in phosphorus-containing anhydrides"/>
    <property type="evidence" value="ECO:0007669"/>
    <property type="project" value="InterPro"/>
</dbReference>
<evidence type="ECO:0000313" key="8">
    <source>
        <dbReference type="EMBL" id="KAF9620482.1"/>
    </source>
</evidence>
<evidence type="ECO:0000256" key="2">
    <source>
        <dbReference type="ARBA" id="ARBA00022801"/>
    </source>
</evidence>
<feature type="binding site" evidence="4">
    <location>
        <position position="338"/>
    </location>
    <ligand>
        <name>substrate</name>
    </ligand>
</feature>
<evidence type="ECO:0000259" key="7">
    <source>
        <dbReference type="PROSITE" id="PS50006"/>
    </source>
</evidence>
<keyword evidence="2" id="KW-0378">Hydrolase</keyword>
<feature type="coiled-coil region" evidence="6">
    <location>
        <begin position="871"/>
        <end position="899"/>
    </location>
</feature>
<dbReference type="EMBL" id="JADFTS010000002">
    <property type="protein sequence ID" value="KAF9620482.1"/>
    <property type="molecule type" value="Genomic_DNA"/>
</dbReference>